<keyword evidence="3" id="KW-1185">Reference proteome</keyword>
<reference evidence="2 3" key="1">
    <citation type="submission" date="2021-05" db="EMBL/GenBank/DDBJ databases">
        <title>Genome Assembly of Synthetic Allotetraploid Brassica napus Reveals Homoeologous Exchanges between Subgenomes.</title>
        <authorList>
            <person name="Davis J.T."/>
        </authorList>
    </citation>
    <scope>NUCLEOTIDE SEQUENCE [LARGE SCALE GENOMIC DNA]</scope>
    <source>
        <strain evidence="3">cv. Da-Ae</strain>
        <tissue evidence="2">Seedling</tissue>
    </source>
</reference>
<name>A0ABQ8CU93_BRANA</name>
<sequence>MKTVTDVYTHIFPLHCSDANSLTKIPQQTKFTEDMVKAQVEVKGKARRGRPPKNLNVSEAPDLHRPWFQEQHLSLTPSTLIGQLSDEALLAVANGRQARQRRQQIRRSKRDKLPQQGKLSTSSKTCN</sequence>
<proteinExistence type="predicted"/>
<dbReference type="Proteomes" id="UP000824890">
    <property type="component" value="Unassembled WGS sequence"/>
</dbReference>
<dbReference type="EMBL" id="JAGKQM010000007">
    <property type="protein sequence ID" value="KAH0919821.1"/>
    <property type="molecule type" value="Genomic_DNA"/>
</dbReference>
<feature type="compositionally biased region" description="Polar residues" evidence="1">
    <location>
        <begin position="117"/>
        <end position="127"/>
    </location>
</feature>
<gene>
    <name evidence="2" type="ORF">HID58_027481</name>
</gene>
<evidence type="ECO:0000256" key="1">
    <source>
        <dbReference type="SAM" id="MobiDB-lite"/>
    </source>
</evidence>
<evidence type="ECO:0000313" key="2">
    <source>
        <dbReference type="EMBL" id="KAH0919821.1"/>
    </source>
</evidence>
<protein>
    <submittedName>
        <fullName evidence="2">Uncharacterized protein</fullName>
    </submittedName>
</protein>
<feature type="region of interest" description="Disordered" evidence="1">
    <location>
        <begin position="42"/>
        <end position="63"/>
    </location>
</feature>
<comment type="caution">
    <text evidence="2">The sequence shown here is derived from an EMBL/GenBank/DDBJ whole genome shotgun (WGS) entry which is preliminary data.</text>
</comment>
<accession>A0ABQ8CU93</accession>
<evidence type="ECO:0000313" key="3">
    <source>
        <dbReference type="Proteomes" id="UP000824890"/>
    </source>
</evidence>
<feature type="region of interest" description="Disordered" evidence="1">
    <location>
        <begin position="98"/>
        <end position="127"/>
    </location>
</feature>
<feature type="compositionally biased region" description="Basic residues" evidence="1">
    <location>
        <begin position="98"/>
        <end position="110"/>
    </location>
</feature>
<organism evidence="2 3">
    <name type="scientific">Brassica napus</name>
    <name type="common">Rape</name>
    <dbReference type="NCBI Taxonomy" id="3708"/>
    <lineage>
        <taxon>Eukaryota</taxon>
        <taxon>Viridiplantae</taxon>
        <taxon>Streptophyta</taxon>
        <taxon>Embryophyta</taxon>
        <taxon>Tracheophyta</taxon>
        <taxon>Spermatophyta</taxon>
        <taxon>Magnoliopsida</taxon>
        <taxon>eudicotyledons</taxon>
        <taxon>Gunneridae</taxon>
        <taxon>Pentapetalae</taxon>
        <taxon>rosids</taxon>
        <taxon>malvids</taxon>
        <taxon>Brassicales</taxon>
        <taxon>Brassicaceae</taxon>
        <taxon>Brassiceae</taxon>
        <taxon>Brassica</taxon>
    </lineage>
</organism>